<reference evidence="1 2" key="1">
    <citation type="submission" date="2020-04" db="EMBL/GenBank/DDBJ databases">
        <title>Flammeovirga sp. SR4, a novel species isolated from seawater.</title>
        <authorList>
            <person name="Wang X."/>
        </authorList>
    </citation>
    <scope>NUCLEOTIDE SEQUENCE [LARGE SCALE GENOMIC DNA]</scope>
    <source>
        <strain evidence="1 2">SR4</strain>
    </source>
</reference>
<evidence type="ECO:0000313" key="2">
    <source>
        <dbReference type="Proteomes" id="UP000585050"/>
    </source>
</evidence>
<dbReference type="GO" id="GO:0016791">
    <property type="term" value="F:phosphatase activity"/>
    <property type="evidence" value="ECO:0007669"/>
    <property type="project" value="TreeGrafter"/>
</dbReference>
<dbReference type="SMART" id="SM00855">
    <property type="entry name" value="PGAM"/>
    <property type="match status" value="1"/>
</dbReference>
<dbReference type="PANTHER" id="PTHR48100:SF1">
    <property type="entry name" value="HISTIDINE PHOSPHATASE FAMILY PROTEIN-RELATED"/>
    <property type="match status" value="1"/>
</dbReference>
<dbReference type="EMBL" id="JABAIL010000012">
    <property type="protein sequence ID" value="NLR94470.1"/>
    <property type="molecule type" value="Genomic_DNA"/>
</dbReference>
<dbReference type="InterPro" id="IPR013078">
    <property type="entry name" value="His_Pase_superF_clade-1"/>
</dbReference>
<dbReference type="Gene3D" id="3.40.50.1240">
    <property type="entry name" value="Phosphoglycerate mutase-like"/>
    <property type="match status" value="1"/>
</dbReference>
<keyword evidence="2" id="KW-1185">Reference proteome</keyword>
<evidence type="ECO:0000313" key="1">
    <source>
        <dbReference type="EMBL" id="NLR94470.1"/>
    </source>
</evidence>
<dbReference type="SUPFAM" id="SSF53254">
    <property type="entry name" value="Phosphoglycerate mutase-like"/>
    <property type="match status" value="1"/>
</dbReference>
<organism evidence="1 2">
    <name type="scientific">Flammeovirga agarivorans</name>
    <dbReference type="NCBI Taxonomy" id="2726742"/>
    <lineage>
        <taxon>Bacteria</taxon>
        <taxon>Pseudomonadati</taxon>
        <taxon>Bacteroidota</taxon>
        <taxon>Cytophagia</taxon>
        <taxon>Cytophagales</taxon>
        <taxon>Flammeovirgaceae</taxon>
        <taxon>Flammeovirga</taxon>
    </lineage>
</organism>
<accession>A0A7X8SQC6</accession>
<sequence length="187" mass="21531">MEIHVIRHTPVAVQKGICYGQLDVDVADTFVDDVGKISIQLDTDYDAIFCSPLSRCLKLSKALHLEGVRLDKRLMEFDYGDWEGKKWEDIPQEKLQPWMDDFVNQKIPNGESLRDIFHRVEEFITTLRTADYKKVLLVTHGGVIRCLWASILEIPLQNLFKVPVGFHEKFVFNLGTTKELDGIIRKG</sequence>
<dbReference type="GO" id="GO:0005737">
    <property type="term" value="C:cytoplasm"/>
    <property type="evidence" value="ECO:0007669"/>
    <property type="project" value="TreeGrafter"/>
</dbReference>
<name>A0A7X8SQC6_9BACT</name>
<comment type="caution">
    <text evidence="1">The sequence shown here is derived from an EMBL/GenBank/DDBJ whole genome shotgun (WGS) entry which is preliminary data.</text>
</comment>
<dbReference type="InterPro" id="IPR050275">
    <property type="entry name" value="PGM_Phosphatase"/>
</dbReference>
<gene>
    <name evidence="1" type="ORF">HGP29_24915</name>
</gene>
<dbReference type="InterPro" id="IPR029033">
    <property type="entry name" value="His_PPase_superfam"/>
</dbReference>
<dbReference type="AlphaFoldDB" id="A0A7X8SQC6"/>
<protein>
    <submittedName>
        <fullName evidence="1">Alpha-ribazole phosphatase</fullName>
    </submittedName>
</protein>
<dbReference type="CDD" id="cd07067">
    <property type="entry name" value="HP_PGM_like"/>
    <property type="match status" value="1"/>
</dbReference>
<dbReference type="PANTHER" id="PTHR48100">
    <property type="entry name" value="BROAD-SPECIFICITY PHOSPHATASE YOR283W-RELATED"/>
    <property type="match status" value="1"/>
</dbReference>
<dbReference type="Proteomes" id="UP000585050">
    <property type="component" value="Unassembled WGS sequence"/>
</dbReference>
<dbReference type="Pfam" id="PF00300">
    <property type="entry name" value="His_Phos_1"/>
    <property type="match status" value="1"/>
</dbReference>
<dbReference type="RefSeq" id="WP_168885178.1">
    <property type="nucleotide sequence ID" value="NZ_JABAIL010000012.1"/>
</dbReference>
<proteinExistence type="predicted"/>